<feature type="non-terminal residue" evidence="3">
    <location>
        <position position="1"/>
    </location>
</feature>
<dbReference type="Pfam" id="PF14231">
    <property type="entry name" value="GXWXG"/>
    <property type="match status" value="1"/>
</dbReference>
<evidence type="ECO:0000259" key="2">
    <source>
        <dbReference type="Pfam" id="PF14232"/>
    </source>
</evidence>
<feature type="domain" description="GXWXG" evidence="1">
    <location>
        <begin position="26"/>
        <end position="85"/>
    </location>
</feature>
<reference evidence="3 4" key="1">
    <citation type="submission" date="2020-12" db="EMBL/GenBank/DDBJ databases">
        <title>Metabolic potential, ecology and presence of endohyphal bacteria is reflected in genomic diversity of Mucoromycotina.</title>
        <authorList>
            <person name="Muszewska A."/>
            <person name="Okrasinska A."/>
            <person name="Steczkiewicz K."/>
            <person name="Drgas O."/>
            <person name="Orlowska M."/>
            <person name="Perlinska-Lenart U."/>
            <person name="Aleksandrzak-Piekarczyk T."/>
            <person name="Szatraj K."/>
            <person name="Zielenkiewicz U."/>
            <person name="Pilsyk S."/>
            <person name="Malc E."/>
            <person name="Mieczkowski P."/>
            <person name="Kruszewska J.S."/>
            <person name="Biernat P."/>
            <person name="Pawlowska J."/>
        </authorList>
    </citation>
    <scope>NUCLEOTIDE SEQUENCE [LARGE SCALE GENOMIC DNA]</scope>
    <source>
        <strain evidence="3 4">CBS 142.35</strain>
    </source>
</reference>
<sequence>YIYSEEKFVQLVINKDDPVEPAVEQELYNQLKPIDEPKFLFGKWDGGCLNDGHAEIPGLKEIRWVGINFLSERDVEPVVVLNDSGEHVWYEKTGRAQLRQVMFRGVLSTAMLYDDVPTIDHLRYVNDDLVMGASDIKGSEENGIFYFFLQRQKNN</sequence>
<keyword evidence="4" id="KW-1185">Reference proteome</keyword>
<evidence type="ECO:0000313" key="3">
    <source>
        <dbReference type="EMBL" id="KAG2222031.1"/>
    </source>
</evidence>
<dbReference type="Gene3D" id="2.40.128.580">
    <property type="entry name" value="GXWXG domain"/>
    <property type="match status" value="1"/>
</dbReference>
<proteinExistence type="predicted"/>
<dbReference type="InterPro" id="IPR025568">
    <property type="entry name" value="DUF4334"/>
</dbReference>
<dbReference type="EMBL" id="JAEPRB010000093">
    <property type="protein sequence ID" value="KAG2222031.1"/>
    <property type="molecule type" value="Genomic_DNA"/>
</dbReference>
<name>A0A8H7S5N5_9FUNG</name>
<accession>A0A8H7S5N5</accession>
<protein>
    <submittedName>
        <fullName evidence="3">Uncharacterized protein</fullName>
    </submittedName>
</protein>
<feature type="domain" description="DUF4334" evidence="2">
    <location>
        <begin position="94"/>
        <end position="151"/>
    </location>
</feature>
<dbReference type="InterPro" id="IPR025951">
    <property type="entry name" value="GXWXG_dom"/>
</dbReference>
<dbReference type="AlphaFoldDB" id="A0A8H7S5N5"/>
<evidence type="ECO:0000259" key="1">
    <source>
        <dbReference type="Pfam" id="PF14231"/>
    </source>
</evidence>
<gene>
    <name evidence="3" type="ORF">INT45_003676</name>
</gene>
<dbReference type="Pfam" id="PF14232">
    <property type="entry name" value="DUF4334"/>
    <property type="match status" value="1"/>
</dbReference>
<dbReference type="Proteomes" id="UP000646827">
    <property type="component" value="Unassembled WGS sequence"/>
</dbReference>
<comment type="caution">
    <text evidence="3">The sequence shown here is derived from an EMBL/GenBank/DDBJ whole genome shotgun (WGS) entry which is preliminary data.</text>
</comment>
<evidence type="ECO:0000313" key="4">
    <source>
        <dbReference type="Proteomes" id="UP000646827"/>
    </source>
</evidence>
<dbReference type="OrthoDB" id="2213372at2759"/>
<organism evidence="3 4">
    <name type="scientific">Circinella minor</name>
    <dbReference type="NCBI Taxonomy" id="1195481"/>
    <lineage>
        <taxon>Eukaryota</taxon>
        <taxon>Fungi</taxon>
        <taxon>Fungi incertae sedis</taxon>
        <taxon>Mucoromycota</taxon>
        <taxon>Mucoromycotina</taxon>
        <taxon>Mucoromycetes</taxon>
        <taxon>Mucorales</taxon>
        <taxon>Lichtheimiaceae</taxon>
        <taxon>Circinella</taxon>
    </lineage>
</organism>